<dbReference type="Gene3D" id="2.40.50.180">
    <property type="entry name" value="CheA-289, Domain 4"/>
    <property type="match status" value="1"/>
</dbReference>
<gene>
    <name evidence="2" type="ORF">NCTC13315_02516</name>
</gene>
<dbReference type="Pfam" id="PF01584">
    <property type="entry name" value="CheW"/>
    <property type="match status" value="1"/>
</dbReference>
<name>A0A378I5G2_9GAMM</name>
<accession>A0A378I5G2</accession>
<dbReference type="SUPFAM" id="SSF50341">
    <property type="entry name" value="CheW-like"/>
    <property type="match status" value="1"/>
</dbReference>
<dbReference type="SMART" id="SM00260">
    <property type="entry name" value="CheW"/>
    <property type="match status" value="1"/>
</dbReference>
<dbReference type="InterPro" id="IPR036061">
    <property type="entry name" value="CheW-like_dom_sf"/>
</dbReference>
<proteinExistence type="predicted"/>
<dbReference type="PANTHER" id="PTHR22617:SF23">
    <property type="entry name" value="CHEMOTAXIS PROTEIN CHEW"/>
    <property type="match status" value="1"/>
</dbReference>
<dbReference type="Gene3D" id="2.30.30.40">
    <property type="entry name" value="SH3 Domains"/>
    <property type="match status" value="1"/>
</dbReference>
<dbReference type="Proteomes" id="UP000254968">
    <property type="component" value="Unassembled WGS sequence"/>
</dbReference>
<dbReference type="EMBL" id="UGNV01000001">
    <property type="protein sequence ID" value="STX29956.1"/>
    <property type="molecule type" value="Genomic_DNA"/>
</dbReference>
<evidence type="ECO:0000313" key="2">
    <source>
        <dbReference type="EMBL" id="STX29956.1"/>
    </source>
</evidence>
<evidence type="ECO:0000313" key="3">
    <source>
        <dbReference type="Proteomes" id="UP000254968"/>
    </source>
</evidence>
<dbReference type="InterPro" id="IPR002545">
    <property type="entry name" value="CheW-lke_dom"/>
</dbReference>
<keyword evidence="3" id="KW-1185">Reference proteome</keyword>
<evidence type="ECO:0000259" key="1">
    <source>
        <dbReference type="PROSITE" id="PS50851"/>
    </source>
</evidence>
<feature type="domain" description="CheW-like" evidence="1">
    <location>
        <begin position="48"/>
        <end position="185"/>
    </location>
</feature>
<protein>
    <submittedName>
        <fullName evidence="2">CheW-like domain</fullName>
    </submittedName>
</protein>
<sequence length="189" mass="21708">MLFARVSPIMRDEAMKDQLLISEKAKAILASRKAIIAEKKLDFTYQEESSILLFKIDSLQKYALPYQQIERVIPFQQVTYVPGAAPIFLGIIYYNTEVWPVISCARLFQIQNEESISSFILCKKGMQQLALSVHEVLDQMTMQNSEELTHFANEQVMDGNTYIRGIYRTDIAIIDIEAIFNVVKKFSVI</sequence>
<dbReference type="PANTHER" id="PTHR22617">
    <property type="entry name" value="CHEMOTAXIS SENSOR HISTIDINE KINASE-RELATED"/>
    <property type="match status" value="1"/>
</dbReference>
<dbReference type="PROSITE" id="PS50851">
    <property type="entry name" value="CHEW"/>
    <property type="match status" value="1"/>
</dbReference>
<organism evidence="2 3">
    <name type="scientific">Legionella beliardensis</name>
    <dbReference type="NCBI Taxonomy" id="91822"/>
    <lineage>
        <taxon>Bacteria</taxon>
        <taxon>Pseudomonadati</taxon>
        <taxon>Pseudomonadota</taxon>
        <taxon>Gammaproteobacteria</taxon>
        <taxon>Legionellales</taxon>
        <taxon>Legionellaceae</taxon>
        <taxon>Legionella</taxon>
    </lineage>
</organism>
<dbReference type="GO" id="GO:0007165">
    <property type="term" value="P:signal transduction"/>
    <property type="evidence" value="ECO:0007669"/>
    <property type="project" value="InterPro"/>
</dbReference>
<dbReference type="GO" id="GO:0006935">
    <property type="term" value="P:chemotaxis"/>
    <property type="evidence" value="ECO:0007669"/>
    <property type="project" value="InterPro"/>
</dbReference>
<reference evidence="2 3" key="1">
    <citation type="submission" date="2018-06" db="EMBL/GenBank/DDBJ databases">
        <authorList>
            <consortium name="Pathogen Informatics"/>
            <person name="Doyle S."/>
        </authorList>
    </citation>
    <scope>NUCLEOTIDE SEQUENCE [LARGE SCALE GENOMIC DNA]</scope>
    <source>
        <strain evidence="2 3">NCTC13315</strain>
    </source>
</reference>
<dbReference type="AlphaFoldDB" id="A0A378I5G2"/>
<dbReference type="GO" id="GO:0005829">
    <property type="term" value="C:cytosol"/>
    <property type="evidence" value="ECO:0007669"/>
    <property type="project" value="TreeGrafter"/>
</dbReference>
<dbReference type="InterPro" id="IPR039315">
    <property type="entry name" value="CheW"/>
</dbReference>